<gene>
    <name evidence="8" type="ORF">P7H09_22120</name>
</gene>
<evidence type="ECO:0000256" key="5">
    <source>
        <dbReference type="ARBA" id="ARBA00023163"/>
    </source>
</evidence>
<dbReference type="InterPro" id="IPR001789">
    <property type="entry name" value="Sig_transdc_resp-reg_receiver"/>
</dbReference>
<organism evidence="8 9">
    <name type="scientific">Paenibacillus larvae</name>
    <dbReference type="NCBI Taxonomy" id="1464"/>
    <lineage>
        <taxon>Bacteria</taxon>
        <taxon>Bacillati</taxon>
        <taxon>Bacillota</taxon>
        <taxon>Bacilli</taxon>
        <taxon>Bacillales</taxon>
        <taxon>Paenibacillaceae</taxon>
        <taxon>Paenibacillus</taxon>
    </lineage>
</organism>
<keyword evidence="4" id="KW-0238">DNA-binding</keyword>
<dbReference type="SMART" id="SM00448">
    <property type="entry name" value="REC"/>
    <property type="match status" value="1"/>
</dbReference>
<dbReference type="GO" id="GO:0032993">
    <property type="term" value="C:protein-DNA complex"/>
    <property type="evidence" value="ECO:0007669"/>
    <property type="project" value="TreeGrafter"/>
</dbReference>
<comment type="caution">
    <text evidence="8">The sequence shown here is derived from an EMBL/GenBank/DDBJ whole genome shotgun (WGS) entry which is preliminary data.</text>
</comment>
<dbReference type="InterPro" id="IPR039420">
    <property type="entry name" value="WalR-like"/>
</dbReference>
<reference evidence="8" key="1">
    <citation type="journal article" date="2023" name="J. Vet. Diagn. Invest.">
        <title>Oxytetracycline-resistant Paenibacillus larvae identified in commercial beekeeping operations in Saskatchewan using pooled honey sampling.</title>
        <authorList>
            <person name="Obshta O."/>
            <person name="Zabrodski M.W."/>
            <person name="Soomro T."/>
            <person name="Wilson G."/>
            <person name="Masood F."/>
            <person name="Thebeau J."/>
            <person name="Silva M.C.B."/>
            <person name="Biganski S."/>
            <person name="Kozii I.V."/>
            <person name="Koziy R.V."/>
            <person name="Raza M.F."/>
            <person name="Jose M.S."/>
            <person name="Simko E."/>
            <person name="Wood S.C."/>
        </authorList>
    </citation>
    <scope>NUCLEOTIDE SEQUENCE</scope>
    <source>
        <strain evidence="8">PL001</strain>
    </source>
</reference>
<dbReference type="AlphaFoldDB" id="A0AAP5JXE2"/>
<proteinExistence type="predicted"/>
<evidence type="ECO:0000256" key="2">
    <source>
        <dbReference type="ARBA" id="ARBA00023012"/>
    </source>
</evidence>
<keyword evidence="1 6" id="KW-0597">Phosphoprotein</keyword>
<reference evidence="8" key="2">
    <citation type="submission" date="2023-03" db="EMBL/GenBank/DDBJ databases">
        <authorList>
            <person name="Obshta O."/>
            <person name="Zabrodski M.W."/>
            <person name="Soomro T."/>
            <person name="Wilson G."/>
            <person name="Masood F."/>
            <person name="Thebeau J."/>
            <person name="Bezerra Da Silva M.C."/>
            <person name="Raza F."/>
            <person name="Biganski S."/>
            <person name="Jose M."/>
            <person name="Camilli M."/>
            <person name="Kozii I.V."/>
            <person name="Kozii R.V."/>
            <person name="Simko E."/>
            <person name="Wood S.C."/>
        </authorList>
    </citation>
    <scope>NUCLEOTIDE SEQUENCE</scope>
    <source>
        <strain evidence="8">PL001</strain>
    </source>
</reference>
<dbReference type="EMBL" id="JARQGV010000004">
    <property type="protein sequence ID" value="MDT2253839.1"/>
    <property type="molecule type" value="Genomic_DNA"/>
</dbReference>
<evidence type="ECO:0000259" key="7">
    <source>
        <dbReference type="PROSITE" id="PS50110"/>
    </source>
</evidence>
<dbReference type="PROSITE" id="PS50110">
    <property type="entry name" value="RESPONSE_REGULATORY"/>
    <property type="match status" value="1"/>
</dbReference>
<dbReference type="SUPFAM" id="SSF52172">
    <property type="entry name" value="CheY-like"/>
    <property type="match status" value="1"/>
</dbReference>
<dbReference type="Proteomes" id="UP001259239">
    <property type="component" value="Unassembled WGS sequence"/>
</dbReference>
<dbReference type="GO" id="GO:0000976">
    <property type="term" value="F:transcription cis-regulatory region binding"/>
    <property type="evidence" value="ECO:0007669"/>
    <property type="project" value="TreeGrafter"/>
</dbReference>
<dbReference type="InterPro" id="IPR011006">
    <property type="entry name" value="CheY-like_superfamily"/>
</dbReference>
<dbReference type="Gene3D" id="3.40.50.2300">
    <property type="match status" value="1"/>
</dbReference>
<protein>
    <submittedName>
        <fullName evidence="8">Response regulator</fullName>
    </submittedName>
</protein>
<evidence type="ECO:0000313" key="9">
    <source>
        <dbReference type="Proteomes" id="UP001259239"/>
    </source>
</evidence>
<feature type="modified residue" description="4-aspartylphosphate" evidence="6">
    <location>
        <position position="51"/>
    </location>
</feature>
<name>A0AAP5JXE2_9BACL</name>
<sequence>MRLLIIEDDIELSHVMKSGLEKGGFKVDVANTGMDGEEKSFVSRYDSILLDLNLPDKDGIEILSFLRENHIHTPIVIVTARDDVYHRALGLNSGADDYIIKPFDFVEFEARIQAVIRRYYGRAKNEIDIGKSRYARKPARLILTG</sequence>
<accession>A0AAP5JXE2</accession>
<dbReference type="RefSeq" id="WP_023484623.1">
    <property type="nucleotide sequence ID" value="NZ_CBCRXL010000048.1"/>
</dbReference>
<dbReference type="PANTHER" id="PTHR48111">
    <property type="entry name" value="REGULATOR OF RPOS"/>
    <property type="match status" value="1"/>
</dbReference>
<evidence type="ECO:0000256" key="6">
    <source>
        <dbReference type="PROSITE-ProRule" id="PRU00169"/>
    </source>
</evidence>
<evidence type="ECO:0000256" key="1">
    <source>
        <dbReference type="ARBA" id="ARBA00022553"/>
    </source>
</evidence>
<dbReference type="PANTHER" id="PTHR48111:SF22">
    <property type="entry name" value="REGULATOR OF RPOS"/>
    <property type="match status" value="1"/>
</dbReference>
<keyword evidence="2" id="KW-0902">Two-component regulatory system</keyword>
<evidence type="ECO:0000313" key="8">
    <source>
        <dbReference type="EMBL" id="MDT2253839.1"/>
    </source>
</evidence>
<dbReference type="GO" id="GO:0000156">
    <property type="term" value="F:phosphorelay response regulator activity"/>
    <property type="evidence" value="ECO:0007669"/>
    <property type="project" value="TreeGrafter"/>
</dbReference>
<dbReference type="Pfam" id="PF00072">
    <property type="entry name" value="Response_reg"/>
    <property type="match status" value="1"/>
</dbReference>
<dbReference type="GO" id="GO:0005829">
    <property type="term" value="C:cytosol"/>
    <property type="evidence" value="ECO:0007669"/>
    <property type="project" value="TreeGrafter"/>
</dbReference>
<evidence type="ECO:0000256" key="4">
    <source>
        <dbReference type="ARBA" id="ARBA00023125"/>
    </source>
</evidence>
<keyword evidence="3" id="KW-0805">Transcription regulation</keyword>
<feature type="domain" description="Response regulatory" evidence="7">
    <location>
        <begin position="2"/>
        <end position="116"/>
    </location>
</feature>
<evidence type="ECO:0000256" key="3">
    <source>
        <dbReference type="ARBA" id="ARBA00023015"/>
    </source>
</evidence>
<keyword evidence="5" id="KW-0804">Transcription</keyword>
<dbReference type="GO" id="GO:0006355">
    <property type="term" value="P:regulation of DNA-templated transcription"/>
    <property type="evidence" value="ECO:0007669"/>
    <property type="project" value="TreeGrafter"/>
</dbReference>